<evidence type="ECO:0000313" key="3">
    <source>
        <dbReference type="EMBL" id="TDG47334.1"/>
    </source>
</evidence>
<keyword evidence="1" id="KW-0732">Signal</keyword>
<comment type="caution">
    <text evidence="3">The sequence shown here is derived from an EMBL/GenBank/DDBJ whole genome shotgun (WGS) entry which is preliminary data.</text>
</comment>
<sequence length="96" mass="11024">MKFILLLACLCVYVATLEAQRPPCKGIVPPWLTNCVGGKNEGRGNLRSCARNANSRMWWYDSRSRSCKKMAYKGCGGNRNRYCTREACRRACRRRN</sequence>
<dbReference type="Proteomes" id="UP000295192">
    <property type="component" value="Unassembled WGS sequence"/>
</dbReference>
<dbReference type="InterPro" id="IPR036880">
    <property type="entry name" value="Kunitz_BPTI_sf"/>
</dbReference>
<dbReference type="OMA" id="MKFLLIM"/>
<reference evidence="3 4" key="1">
    <citation type="journal article" date="2019" name="J. Hered.">
        <title>An Improved Genome Assembly for Drosophila navojoa, the Basal Species in the mojavensis Cluster.</title>
        <authorList>
            <person name="Vanderlinde T."/>
            <person name="Dupim E.G."/>
            <person name="Nazario-Yepiz N.O."/>
            <person name="Carvalho A.B."/>
        </authorList>
    </citation>
    <scope>NUCLEOTIDE SEQUENCE [LARGE SCALE GENOMIC DNA]</scope>
    <source>
        <strain evidence="3">Navoj_Jal97</strain>
        <tissue evidence="3">Whole organism</tissue>
    </source>
</reference>
<evidence type="ECO:0000256" key="1">
    <source>
        <dbReference type="SAM" id="SignalP"/>
    </source>
</evidence>
<dbReference type="SMART" id="SM00131">
    <property type="entry name" value="KU"/>
    <property type="match status" value="1"/>
</dbReference>
<proteinExistence type="predicted"/>
<dbReference type="OrthoDB" id="4473401at2759"/>
<gene>
    <name evidence="3" type="ORF">AWZ03_006193</name>
</gene>
<dbReference type="AlphaFoldDB" id="A0A484BF61"/>
<dbReference type="InterPro" id="IPR002223">
    <property type="entry name" value="Kunitz_BPTI"/>
</dbReference>
<dbReference type="CDD" id="cd00109">
    <property type="entry name" value="Kunitz-type"/>
    <property type="match status" value="1"/>
</dbReference>
<dbReference type="Gene3D" id="4.10.410.10">
    <property type="entry name" value="Pancreatic trypsin inhibitor Kunitz domain"/>
    <property type="match status" value="1"/>
</dbReference>
<dbReference type="GO" id="GO:0004867">
    <property type="term" value="F:serine-type endopeptidase inhibitor activity"/>
    <property type="evidence" value="ECO:0007669"/>
    <property type="project" value="InterPro"/>
</dbReference>
<dbReference type="SUPFAM" id="SSF57362">
    <property type="entry name" value="BPTI-like"/>
    <property type="match status" value="1"/>
</dbReference>
<feature type="signal peptide" evidence="1">
    <location>
        <begin position="1"/>
        <end position="19"/>
    </location>
</feature>
<dbReference type="KEGG" id="dnv:108658398"/>
<evidence type="ECO:0000259" key="2">
    <source>
        <dbReference type="PROSITE" id="PS50279"/>
    </source>
</evidence>
<feature type="domain" description="BPTI/Kunitz inhibitor" evidence="2">
    <location>
        <begin position="35"/>
        <end position="92"/>
    </location>
</feature>
<accession>A0A484BF61</accession>
<name>A0A484BF61_DRONA</name>
<evidence type="ECO:0000313" key="4">
    <source>
        <dbReference type="Proteomes" id="UP000295192"/>
    </source>
</evidence>
<dbReference type="Pfam" id="PF00014">
    <property type="entry name" value="Kunitz_BPTI"/>
    <property type="match status" value="1"/>
</dbReference>
<protein>
    <recommendedName>
        <fullName evidence="2">BPTI/Kunitz inhibitor domain-containing protein</fullName>
    </recommendedName>
</protein>
<organism evidence="3 4">
    <name type="scientific">Drosophila navojoa</name>
    <name type="common">Fruit fly</name>
    <dbReference type="NCBI Taxonomy" id="7232"/>
    <lineage>
        <taxon>Eukaryota</taxon>
        <taxon>Metazoa</taxon>
        <taxon>Ecdysozoa</taxon>
        <taxon>Arthropoda</taxon>
        <taxon>Hexapoda</taxon>
        <taxon>Insecta</taxon>
        <taxon>Pterygota</taxon>
        <taxon>Neoptera</taxon>
        <taxon>Endopterygota</taxon>
        <taxon>Diptera</taxon>
        <taxon>Brachycera</taxon>
        <taxon>Muscomorpha</taxon>
        <taxon>Ephydroidea</taxon>
        <taxon>Drosophilidae</taxon>
        <taxon>Drosophila</taxon>
    </lineage>
</organism>
<keyword evidence="4" id="KW-1185">Reference proteome</keyword>
<dbReference type="PROSITE" id="PS50279">
    <property type="entry name" value="BPTI_KUNITZ_2"/>
    <property type="match status" value="1"/>
</dbReference>
<feature type="chain" id="PRO_5019864856" description="BPTI/Kunitz inhibitor domain-containing protein" evidence="1">
    <location>
        <begin position="20"/>
        <end position="96"/>
    </location>
</feature>
<dbReference type="EMBL" id="LSRL02000045">
    <property type="protein sequence ID" value="TDG47334.1"/>
    <property type="molecule type" value="Genomic_DNA"/>
</dbReference>